<sequence length="261" mass="29552">MPSYTVNIDAESHSRIRLYDFTTGQQNFYQWLAGLLPSLSDKRVLELGAGNGHLWHTLLAQCRHTELLLTDINEGYLNQAKLELSESISNDCQLSFGTLDINALNLGGQRFDVVIANHNLFYAKDIELVLSQIAEHIKPGGMLVCSTVGSQHLHELVALLRQIDRELPWSSEKWADVFGLENGYQQLIKNFDRVDQFEYDNKLHVTSIEPILTYLHKTMKGALSPWVTQHEAELSHSLETLLSQSGKIRLTPASGFFIAYR</sequence>
<evidence type="ECO:0000259" key="1">
    <source>
        <dbReference type="Pfam" id="PF08242"/>
    </source>
</evidence>
<dbReference type="PANTHER" id="PTHR43861">
    <property type="entry name" value="TRANS-ACONITATE 2-METHYLTRANSFERASE-RELATED"/>
    <property type="match status" value="1"/>
</dbReference>
<evidence type="ECO:0000313" key="2">
    <source>
        <dbReference type="EMBL" id="MFC3700757.1"/>
    </source>
</evidence>
<reference evidence="3" key="1">
    <citation type="journal article" date="2019" name="Int. J. Syst. Evol. Microbiol.">
        <title>The Global Catalogue of Microorganisms (GCM) 10K type strain sequencing project: providing services to taxonomists for standard genome sequencing and annotation.</title>
        <authorList>
            <consortium name="The Broad Institute Genomics Platform"/>
            <consortium name="The Broad Institute Genome Sequencing Center for Infectious Disease"/>
            <person name="Wu L."/>
            <person name="Ma J."/>
        </authorList>
    </citation>
    <scope>NUCLEOTIDE SEQUENCE [LARGE SCALE GENOMIC DNA]</scope>
    <source>
        <strain evidence="3">CECT 8288</strain>
    </source>
</reference>
<protein>
    <submittedName>
        <fullName evidence="2">Class I SAM-dependent methyltransferase</fullName>
        <ecNumber evidence="2">2.1.1.-</ecNumber>
    </submittedName>
</protein>
<dbReference type="SUPFAM" id="SSF53335">
    <property type="entry name" value="S-adenosyl-L-methionine-dependent methyltransferases"/>
    <property type="match status" value="1"/>
</dbReference>
<organism evidence="2 3">
    <name type="scientific">Reinekea marina</name>
    <dbReference type="NCBI Taxonomy" id="1310421"/>
    <lineage>
        <taxon>Bacteria</taxon>
        <taxon>Pseudomonadati</taxon>
        <taxon>Pseudomonadota</taxon>
        <taxon>Gammaproteobacteria</taxon>
        <taxon>Oceanospirillales</taxon>
        <taxon>Saccharospirillaceae</taxon>
        <taxon>Reinekea</taxon>
    </lineage>
</organism>
<keyword evidence="3" id="KW-1185">Reference proteome</keyword>
<dbReference type="InterPro" id="IPR013217">
    <property type="entry name" value="Methyltransf_12"/>
</dbReference>
<comment type="caution">
    <text evidence="2">The sequence shown here is derived from an EMBL/GenBank/DDBJ whole genome shotgun (WGS) entry which is preliminary data.</text>
</comment>
<dbReference type="Proteomes" id="UP001595710">
    <property type="component" value="Unassembled WGS sequence"/>
</dbReference>
<proteinExistence type="predicted"/>
<dbReference type="GO" id="GO:0032259">
    <property type="term" value="P:methylation"/>
    <property type="evidence" value="ECO:0007669"/>
    <property type="project" value="UniProtKB-KW"/>
</dbReference>
<name>A0ABV7WNT6_9GAMM</name>
<keyword evidence="2" id="KW-0489">Methyltransferase</keyword>
<dbReference type="RefSeq" id="WP_290281052.1">
    <property type="nucleotide sequence ID" value="NZ_JAUFQI010000001.1"/>
</dbReference>
<keyword evidence="2" id="KW-0808">Transferase</keyword>
<feature type="domain" description="Methyltransferase type 12" evidence="1">
    <location>
        <begin position="45"/>
        <end position="143"/>
    </location>
</feature>
<dbReference type="GO" id="GO:0008168">
    <property type="term" value="F:methyltransferase activity"/>
    <property type="evidence" value="ECO:0007669"/>
    <property type="project" value="UniProtKB-KW"/>
</dbReference>
<dbReference type="EMBL" id="JBHRYN010000006">
    <property type="protein sequence ID" value="MFC3700757.1"/>
    <property type="molecule type" value="Genomic_DNA"/>
</dbReference>
<dbReference type="Gene3D" id="3.40.50.150">
    <property type="entry name" value="Vaccinia Virus protein VP39"/>
    <property type="match status" value="1"/>
</dbReference>
<dbReference type="EC" id="2.1.1.-" evidence="2"/>
<evidence type="ECO:0000313" key="3">
    <source>
        <dbReference type="Proteomes" id="UP001595710"/>
    </source>
</evidence>
<dbReference type="CDD" id="cd02440">
    <property type="entry name" value="AdoMet_MTases"/>
    <property type="match status" value="1"/>
</dbReference>
<dbReference type="Pfam" id="PF08242">
    <property type="entry name" value="Methyltransf_12"/>
    <property type="match status" value="1"/>
</dbReference>
<dbReference type="PANTHER" id="PTHR43861:SF1">
    <property type="entry name" value="TRANS-ACONITATE 2-METHYLTRANSFERASE"/>
    <property type="match status" value="1"/>
</dbReference>
<accession>A0ABV7WNT6</accession>
<dbReference type="InterPro" id="IPR029063">
    <property type="entry name" value="SAM-dependent_MTases_sf"/>
</dbReference>
<gene>
    <name evidence="2" type="ORF">ACFOND_03815</name>
</gene>